<evidence type="ECO:0000313" key="2">
    <source>
        <dbReference type="Proteomes" id="UP000194265"/>
    </source>
</evidence>
<evidence type="ECO:0000313" key="1">
    <source>
        <dbReference type="EMBL" id="ARR02698.1"/>
    </source>
</evidence>
<dbReference type="AlphaFoldDB" id="A0A1X9T2H1"/>
<dbReference type="RefSeq" id="WP_086333944.1">
    <property type="nucleotide sequence ID" value="NZ_CP018791.1"/>
</dbReference>
<proteinExistence type="predicted"/>
<gene>
    <name evidence="1" type="ORF">CVIC8964_1309</name>
</gene>
<dbReference type="Proteomes" id="UP000194265">
    <property type="component" value="Chromosome"/>
</dbReference>
<dbReference type="EMBL" id="CP018791">
    <property type="protein sequence ID" value="ARR02698.1"/>
    <property type="molecule type" value="Genomic_DNA"/>
</dbReference>
<organism evidence="1 2">
    <name type="scientific">Campylobacter vicugnae</name>
    <dbReference type="NCBI Taxonomy" id="1660076"/>
    <lineage>
        <taxon>Bacteria</taxon>
        <taxon>Pseudomonadati</taxon>
        <taxon>Campylobacterota</taxon>
        <taxon>Epsilonproteobacteria</taxon>
        <taxon>Campylobacterales</taxon>
        <taxon>Campylobacteraceae</taxon>
        <taxon>Campylobacter</taxon>
    </lineage>
</organism>
<protein>
    <submittedName>
        <fullName evidence="1">Uncharacterized protein</fullName>
    </submittedName>
</protein>
<sequence>MKKGILVKLGIILDPLVHAAEIMATKAKDLRDTVVEDTIVNHSKKDTKITDQMVQEYIYHSKRMDDMMDKIFNR</sequence>
<name>A0A1X9T2H1_9BACT</name>
<dbReference type="STRING" id="1660074.CVIC8964_1309"/>
<reference evidence="1 2" key="1">
    <citation type="journal article" date="2017" name="Genome Biol. Evol.">
        <title>Comparative Genomic Analysis Identifies a Campylobacter Clade Deficient in Selenium Metabolism.</title>
        <authorList>
            <person name="Miller W.G."/>
            <person name="Yee E."/>
            <person name="Lopes B.S."/>
            <person name="Chapman M.H."/>
            <person name="Huynh S."/>
            <person name="Bono J.L."/>
            <person name="Parker C.T."/>
            <person name="Strachan N.J.C."/>
            <person name="Forbes K.J."/>
        </authorList>
    </citation>
    <scope>NUCLEOTIDE SEQUENCE [LARGE SCALE GENOMIC DNA]</scope>
    <source>
        <strain evidence="1 2">RM8964</strain>
    </source>
</reference>
<accession>A0A1X9T2H1</accession>